<dbReference type="Gene3D" id="2.60.40.10">
    <property type="entry name" value="Immunoglobulins"/>
    <property type="match status" value="1"/>
</dbReference>
<evidence type="ECO:0000256" key="1">
    <source>
        <dbReference type="ARBA" id="ARBA00010556"/>
    </source>
</evidence>
<reference evidence="4 5" key="1">
    <citation type="journal article" date="2011" name="J. Bacteriol.">
        <title>Genome sequence of Chthoniobacter flavus Ellin428, an aerobic heterotrophic soil bacterium.</title>
        <authorList>
            <person name="Kant R."/>
            <person name="van Passel M.W."/>
            <person name="Palva A."/>
            <person name="Lucas S."/>
            <person name="Lapidus A."/>
            <person name="Glavina Del Rio T."/>
            <person name="Dalin E."/>
            <person name="Tice H."/>
            <person name="Bruce D."/>
            <person name="Goodwin L."/>
            <person name="Pitluck S."/>
            <person name="Larimer F.W."/>
            <person name="Land M.L."/>
            <person name="Hauser L."/>
            <person name="Sangwan P."/>
            <person name="de Vos W.M."/>
            <person name="Janssen P.H."/>
            <person name="Smidt H."/>
        </authorList>
    </citation>
    <scope>NUCLEOTIDE SEQUENCE [LARGE SCALE GENOMIC DNA]</scope>
    <source>
        <strain evidence="4 5">Ellin428</strain>
    </source>
</reference>
<dbReference type="Gene3D" id="1.50.10.20">
    <property type="match status" value="1"/>
</dbReference>
<dbReference type="EMBL" id="ABVL01000001">
    <property type="protein sequence ID" value="EDY21935.1"/>
    <property type="molecule type" value="Genomic_DNA"/>
</dbReference>
<organism evidence="4 5">
    <name type="scientific">Chthoniobacter flavus Ellin428</name>
    <dbReference type="NCBI Taxonomy" id="497964"/>
    <lineage>
        <taxon>Bacteria</taxon>
        <taxon>Pseudomonadati</taxon>
        <taxon>Verrucomicrobiota</taxon>
        <taxon>Spartobacteria</taxon>
        <taxon>Chthoniobacterales</taxon>
        <taxon>Chthoniobacteraceae</taxon>
        <taxon>Chthoniobacter</taxon>
    </lineage>
</organism>
<dbReference type="SUPFAM" id="SSF48239">
    <property type="entry name" value="Terpenoid cyclases/Protein prenyltransferases"/>
    <property type="match status" value="1"/>
</dbReference>
<dbReference type="InterPro" id="IPR011625">
    <property type="entry name" value="A2M_N_BRD"/>
</dbReference>
<dbReference type="Pfam" id="PF01835">
    <property type="entry name" value="MG2"/>
    <property type="match status" value="1"/>
</dbReference>
<evidence type="ECO:0000259" key="3">
    <source>
        <dbReference type="SMART" id="SM01360"/>
    </source>
</evidence>
<dbReference type="Pfam" id="PF11974">
    <property type="entry name" value="bMG3"/>
    <property type="match status" value="1"/>
</dbReference>
<evidence type="ECO:0000313" key="5">
    <source>
        <dbReference type="Proteomes" id="UP000005824"/>
    </source>
</evidence>
<dbReference type="GO" id="GO:0004866">
    <property type="term" value="F:endopeptidase inhibitor activity"/>
    <property type="evidence" value="ECO:0007669"/>
    <property type="project" value="InterPro"/>
</dbReference>
<name>B4CTN9_9BACT</name>
<dbReference type="Gene3D" id="2.60.40.3710">
    <property type="match status" value="1"/>
</dbReference>
<dbReference type="InterPro" id="IPR021868">
    <property type="entry name" value="Alpha_2_Macroglob_MG3"/>
</dbReference>
<dbReference type="InterPro" id="IPR051802">
    <property type="entry name" value="YfhM-like"/>
</dbReference>
<dbReference type="SMART" id="SM01360">
    <property type="entry name" value="A2M"/>
    <property type="match status" value="1"/>
</dbReference>
<dbReference type="InterPro" id="IPR008930">
    <property type="entry name" value="Terpenoid_cyclase/PrenylTrfase"/>
</dbReference>
<dbReference type="InterPro" id="IPR002890">
    <property type="entry name" value="MG2"/>
</dbReference>
<evidence type="ECO:0000259" key="2">
    <source>
        <dbReference type="SMART" id="SM01359"/>
    </source>
</evidence>
<accession>B4CTN9</accession>
<dbReference type="InterPro" id="IPR013783">
    <property type="entry name" value="Ig-like_fold"/>
</dbReference>
<dbReference type="eggNOG" id="COG2373">
    <property type="taxonomic scope" value="Bacteria"/>
</dbReference>
<sequence>MGTDKIEPTTTFEVRFDQAMVAPEKVGKPAQRAPVVFQPAIKGTFVWLSQRSGSFKPEEPLLLGTAYGATLAPGLIKADGQPLSANFRETFQTPPMVIKGWNEPRTFNGKDAPARPGVVLLFNANVDATAASEFIHFVSAKGESVPAKVVNVNSDSNDGLFPVWRSKDQSVLTWAEQFRTKETPKNLHGAAPARGAGANLVSVSPQRPLGVGAWKLIVKSGIPTTEGPAHTVDPLEVEIGKVLPFEISDARSTNDLDDGRKLIVSFSKELASNALGKNAARWVHVEPEPAHLEVEANNQSYVLTGDFELNKDYHVTVPAGLPSVEPFTLARDFRKTVRFGEIPPRLYLEGFATQQIKTGTRQFHLLAINVPKIRVTARVVTTESALRGLQEYQDYLSPSEDEKHPRKETEPYDKVALDRLPGTTWTREIDGTKRADEKQEIALNWNEIIGANQSGIVLLTAEQAGKPATPKARPGVQAIVQVTDVGAVWKESKAETFVHLFSLTSGEALAGVKLRALDEKGKVLAEETTDAGGVARLKTPERAHWLLPLHGSDAPLIDFRNFRENLSLYRLGIRDVGWQSSGEEAGRQALLFTERSVYKPGETVHFKGIVRDWRQGHAHIPAGVKVTLRLYDPRDRQLAERTVALSDVGSFSEDFKLTGAALGQHRLEMLMADSRADVDAIAQQVFEVQDYTPNAFEITIPEPPKTIGPLKLDLPVTAQYYMGKALSRAQLTWSLEASDEGFRPEGFAAFQFCNAVVDYRLTAKLLRDAHFSDQGKTELDAKGGTRVAATIPLNTKAPQPRTAHLLCEITDLDQQTVSRSSEFTINSSDFYLGIRRSPDMLHEGDTLPVDVVAVRTDGTPTLKPVKVVLRLSRIDWQTNRVETAGNASEYRSEPRFEVLTTREVQTCALVGTENKWALAPGEKGTSFAVGKPGEYLLEATSEDAQGRKVATTTSFNVWGAGQTGWNYSNPFQIELVADRAEYRAGQTAKVLVKTPIAGEALVTVEREKVLRSFVTHLQGNASVVEVPLQESDAPNVFISVMMLRGAANSPKKYQAPEYRVGYCQLKLARPESKLTVYVKPEAPSYRPGDQVSVSAEVLDSGGHAVANAEVTLYAVDEGVLSLMGYKTPDPLTFFNQERALAVTTGLTLPTLLPEDPGQRAYGNKGYLVGGGGDEASAALRKDFTTCALWQGSLRSDPTGHVEAKFAAPDSLTRYRLIAVVQTARDQFGSADSSFEVNKPMMLEPALPRFANVGDTILLRGVLHNLTETAGEVDVRVELDRTVSSSSEKRHVQLPAHGSVAVDIPVTFTQAGRAVWQWTAAFTGDGMKYQDAVQTTLQVGYPVPLKREMRLAELRGNEANLLANVSPELLEGTGTMQVSLTNSRAIELRESLDSVLEYPYGCVEQTTSSMLPWITMRDFHSVLPSLQKSPAEIKVAVNRGVDRLLSMQTSSGGPQLLAGRGRADVLGVARMVRGHDDGAARGIPGAGRFVRSADELSEPAIARDEGRAHGSALGHGGLLGSLPGAVCACGRGKSGACLP</sequence>
<dbReference type="SMART" id="SM01419">
    <property type="entry name" value="Thiol-ester_cl"/>
    <property type="match status" value="1"/>
</dbReference>
<gene>
    <name evidence="4" type="ORF">CfE428DRAFT_0060</name>
</gene>
<protein>
    <submittedName>
        <fullName evidence="4">Alpha-2-macroglobulin domain protein</fullName>
    </submittedName>
</protein>
<dbReference type="STRING" id="497964.CfE428DRAFT_0060"/>
<evidence type="ECO:0000313" key="4">
    <source>
        <dbReference type="EMBL" id="EDY21935.1"/>
    </source>
</evidence>
<comment type="caution">
    <text evidence="4">The sequence shown here is derived from an EMBL/GenBank/DDBJ whole genome shotgun (WGS) entry which is preliminary data.</text>
</comment>
<dbReference type="InParanoid" id="B4CTN9"/>
<dbReference type="Pfam" id="PF07703">
    <property type="entry name" value="A2M_BRD"/>
    <property type="match status" value="1"/>
</dbReference>
<dbReference type="PANTHER" id="PTHR40094">
    <property type="entry name" value="ALPHA-2-MACROGLOBULIN HOMOLOG"/>
    <property type="match status" value="1"/>
</dbReference>
<dbReference type="InterPro" id="IPR047565">
    <property type="entry name" value="Alpha-macroglob_thiol-ester_cl"/>
</dbReference>
<dbReference type="SMART" id="SM01359">
    <property type="entry name" value="A2M_N_2"/>
    <property type="match status" value="1"/>
</dbReference>
<dbReference type="InterPro" id="IPR001599">
    <property type="entry name" value="Macroglobln_a2"/>
</dbReference>
<feature type="domain" description="Alpha-2-macroglobulin" evidence="3">
    <location>
        <begin position="1186"/>
        <end position="1276"/>
    </location>
</feature>
<proteinExistence type="inferred from homology"/>
<comment type="similarity">
    <text evidence="1">Belongs to the protease inhibitor I39 (alpha-2-macroglobulin) family. Bacterial alpha-2-macroglobulin subfamily.</text>
</comment>
<dbReference type="PANTHER" id="PTHR40094:SF1">
    <property type="entry name" value="UBIQUITIN DOMAIN-CONTAINING PROTEIN"/>
    <property type="match status" value="1"/>
</dbReference>
<dbReference type="Pfam" id="PF00207">
    <property type="entry name" value="A2M"/>
    <property type="match status" value="1"/>
</dbReference>
<dbReference type="Gene3D" id="2.60.40.1930">
    <property type="match status" value="1"/>
</dbReference>
<dbReference type="Proteomes" id="UP000005824">
    <property type="component" value="Unassembled WGS sequence"/>
</dbReference>
<keyword evidence="5" id="KW-1185">Reference proteome</keyword>
<feature type="domain" description="Alpha-2-macroglobulin bait region" evidence="2">
    <location>
        <begin position="973"/>
        <end position="1122"/>
    </location>
</feature>